<keyword evidence="1" id="KW-1133">Transmembrane helix</keyword>
<keyword evidence="3" id="KW-1185">Reference proteome</keyword>
<dbReference type="Proteomes" id="UP000202440">
    <property type="component" value="Chromosome"/>
</dbReference>
<dbReference type="OrthoDB" id="5735634at2"/>
<evidence type="ECO:0000256" key="1">
    <source>
        <dbReference type="SAM" id="Phobius"/>
    </source>
</evidence>
<gene>
    <name evidence="2" type="ORF">CHH28_18130</name>
</gene>
<evidence type="ECO:0000313" key="2">
    <source>
        <dbReference type="EMBL" id="ASP40476.1"/>
    </source>
</evidence>
<dbReference type="KEGG" id="bsan:CHH28_18130"/>
<dbReference type="RefSeq" id="WP_094061643.1">
    <property type="nucleotide sequence ID" value="NZ_CP022530.1"/>
</dbReference>
<feature type="transmembrane region" description="Helical" evidence="1">
    <location>
        <begin position="6"/>
        <end position="23"/>
    </location>
</feature>
<reference evidence="2 3" key="1">
    <citation type="submission" date="2017-07" db="EMBL/GenBank/DDBJ databases">
        <title>Annotated genome sequence of Bacterioplanes sanyensis isolated from Red Sea.</title>
        <authorList>
            <person name="Rehman Z.U."/>
        </authorList>
    </citation>
    <scope>NUCLEOTIDE SEQUENCE [LARGE SCALE GENOMIC DNA]</scope>
    <source>
        <strain evidence="2 3">NV9</strain>
    </source>
</reference>
<proteinExistence type="predicted"/>
<protein>
    <submittedName>
        <fullName evidence="2">Uncharacterized protein</fullName>
    </submittedName>
</protein>
<name>A0A222FPM2_9GAMM</name>
<evidence type="ECO:0000313" key="3">
    <source>
        <dbReference type="Proteomes" id="UP000202440"/>
    </source>
</evidence>
<accession>A0A222FPM2</accession>
<keyword evidence="1" id="KW-0812">Transmembrane</keyword>
<sequence length="162" mass="18460">MTVWLIPLVIMAIIGSIFWLKPSKRDQRLATLRFDAIKAGLQVRQFTFKPQSEKNGVRDDVTATSYTLQAPGKNKAGELQYRIVSQPAWDNDGLPEGLWWDTQPNAAARQQLLTLLHEHWPQLQDDLLMLEADERRVTLMVSERPSASAANYQAFLQAFLPQ</sequence>
<dbReference type="EMBL" id="CP022530">
    <property type="protein sequence ID" value="ASP40476.1"/>
    <property type="molecule type" value="Genomic_DNA"/>
</dbReference>
<keyword evidence="1" id="KW-0472">Membrane</keyword>
<organism evidence="2 3">
    <name type="scientific">Bacterioplanes sanyensis</name>
    <dbReference type="NCBI Taxonomy" id="1249553"/>
    <lineage>
        <taxon>Bacteria</taxon>
        <taxon>Pseudomonadati</taxon>
        <taxon>Pseudomonadota</taxon>
        <taxon>Gammaproteobacteria</taxon>
        <taxon>Oceanospirillales</taxon>
        <taxon>Oceanospirillaceae</taxon>
        <taxon>Bacterioplanes</taxon>
    </lineage>
</organism>
<dbReference type="AlphaFoldDB" id="A0A222FPM2"/>